<accession>S7UY80</accession>
<organism evidence="1 2">
    <name type="scientific">Desulfococcus multivorans DSM 2059</name>
    <dbReference type="NCBI Taxonomy" id="1121405"/>
    <lineage>
        <taxon>Bacteria</taxon>
        <taxon>Pseudomonadati</taxon>
        <taxon>Thermodesulfobacteriota</taxon>
        <taxon>Desulfobacteria</taxon>
        <taxon>Desulfobacterales</taxon>
        <taxon>Desulfococcaceae</taxon>
        <taxon>Desulfococcus</taxon>
    </lineage>
</organism>
<dbReference type="Proteomes" id="UP000014977">
    <property type="component" value="Unassembled WGS sequence"/>
</dbReference>
<dbReference type="AlphaFoldDB" id="S7UY80"/>
<feature type="non-terminal residue" evidence="1">
    <location>
        <position position="1"/>
    </location>
</feature>
<sequence>NETAWGVGRILPVPAYENRKLSILFAHANIFNFPLSFLQMQQFLRTHHPDSGFIIPIDRMDTHTAFREIT</sequence>
<protein>
    <submittedName>
        <fullName evidence="1">Uncharacterized protein</fullName>
    </submittedName>
</protein>
<dbReference type="EMBL" id="ATHJ01000103">
    <property type="protein sequence ID" value="EPR37278.1"/>
    <property type="molecule type" value="Genomic_DNA"/>
</dbReference>
<keyword evidence="2" id="KW-1185">Reference proteome</keyword>
<evidence type="ECO:0000313" key="2">
    <source>
        <dbReference type="Proteomes" id="UP000014977"/>
    </source>
</evidence>
<gene>
    <name evidence="1" type="ORF">dsmv_3052</name>
</gene>
<comment type="caution">
    <text evidence="1">The sequence shown here is derived from an EMBL/GenBank/DDBJ whole genome shotgun (WGS) entry which is preliminary data.</text>
</comment>
<dbReference type="RefSeq" id="WP_020878119.1">
    <property type="nucleotide sequence ID" value="NZ_ATHJ01000103.1"/>
</dbReference>
<proteinExistence type="predicted"/>
<evidence type="ECO:0000313" key="1">
    <source>
        <dbReference type="EMBL" id="EPR37278.1"/>
    </source>
</evidence>
<reference evidence="1 2" key="1">
    <citation type="journal article" date="2013" name="Genome Announc.">
        <title>Draft genome sequences for three mercury-methylating, sulfate-reducing bacteria.</title>
        <authorList>
            <person name="Brown S.D."/>
            <person name="Hurt R.A.Jr."/>
            <person name="Gilmour C.C."/>
            <person name="Elias D.A."/>
        </authorList>
    </citation>
    <scope>NUCLEOTIDE SEQUENCE [LARGE SCALE GENOMIC DNA]</scope>
    <source>
        <strain evidence="1 2">DSM 2059</strain>
    </source>
</reference>
<name>S7UY80_DESML</name>